<evidence type="ECO:0000256" key="10">
    <source>
        <dbReference type="RuleBase" id="RU000594"/>
    </source>
</evidence>
<evidence type="ECO:0000256" key="7">
    <source>
        <dbReference type="ARBA" id="ARBA00022989"/>
    </source>
</evidence>
<comment type="subcellular location">
    <subcellularLocation>
        <location evidence="9">Cell membrane</location>
        <topology evidence="9">Multi-pass membrane protein</topology>
    </subcellularLocation>
</comment>
<evidence type="ECO:0000256" key="6">
    <source>
        <dbReference type="ARBA" id="ARBA00022801"/>
    </source>
</evidence>
<keyword evidence="4 9" id="KW-0812">Transmembrane</keyword>
<keyword evidence="12" id="KW-0449">Lipoprotein</keyword>
<dbReference type="PROSITE" id="PS00855">
    <property type="entry name" value="SPASE_II"/>
    <property type="match status" value="1"/>
</dbReference>
<dbReference type="RefSeq" id="WP_229592939.1">
    <property type="nucleotide sequence ID" value="NZ_AP024485.1"/>
</dbReference>
<dbReference type="InterPro" id="IPR001872">
    <property type="entry name" value="Peptidase_A8"/>
</dbReference>
<dbReference type="PRINTS" id="PR00781">
    <property type="entry name" value="LIPOSIGPTASE"/>
</dbReference>
<evidence type="ECO:0000313" key="13">
    <source>
        <dbReference type="Proteomes" id="UP001053296"/>
    </source>
</evidence>
<feature type="transmembrane region" description="Helical" evidence="9">
    <location>
        <begin position="130"/>
        <end position="154"/>
    </location>
</feature>
<organism evidence="12 13">
    <name type="scientific">Pseudodesulfovibrio sediminis</name>
    <dbReference type="NCBI Taxonomy" id="2810563"/>
    <lineage>
        <taxon>Bacteria</taxon>
        <taxon>Pseudomonadati</taxon>
        <taxon>Thermodesulfobacteriota</taxon>
        <taxon>Desulfovibrionia</taxon>
        <taxon>Desulfovibrionales</taxon>
        <taxon>Desulfovibrionaceae</taxon>
    </lineage>
</organism>
<keyword evidence="7 9" id="KW-1133">Transmembrane helix</keyword>
<evidence type="ECO:0000313" key="12">
    <source>
        <dbReference type="EMBL" id="BCS87078.1"/>
    </source>
</evidence>
<evidence type="ECO:0000256" key="5">
    <source>
        <dbReference type="ARBA" id="ARBA00022750"/>
    </source>
</evidence>
<dbReference type="HAMAP" id="MF_00161">
    <property type="entry name" value="LspA"/>
    <property type="match status" value="1"/>
</dbReference>
<evidence type="ECO:0000256" key="11">
    <source>
        <dbReference type="RuleBase" id="RU004181"/>
    </source>
</evidence>
<dbReference type="Pfam" id="PF01252">
    <property type="entry name" value="Peptidase_A8"/>
    <property type="match status" value="1"/>
</dbReference>
<evidence type="ECO:0000256" key="3">
    <source>
        <dbReference type="ARBA" id="ARBA00022670"/>
    </source>
</evidence>
<keyword evidence="2 9" id="KW-1003">Cell membrane</keyword>
<dbReference type="Proteomes" id="UP001053296">
    <property type="component" value="Chromosome"/>
</dbReference>
<keyword evidence="3 9" id="KW-0645">Protease</keyword>
<comment type="function">
    <text evidence="9 10">This protein specifically catalyzes the removal of signal peptides from prolipoproteins.</text>
</comment>
<keyword evidence="8 9" id="KW-0472">Membrane</keyword>
<feature type="active site" evidence="9">
    <location>
        <position position="120"/>
    </location>
</feature>
<sequence length="161" mass="17767">MNRYTLASLWAVATIALDQITKLTVFNVMEVWTGKEVIPGLFNLVHVLNKGAAWGFLDDEKINWQRPMFVAVSLVAIVVIGYMLRSVKDNDAWMISGLGMIAGGAVGNAIDRIWLGSVIDFLDFYVGTYHWPAFNIADCALTVGAGCVLLSMFFSRKTAQE</sequence>
<keyword evidence="5 9" id="KW-0064">Aspartyl protease</keyword>
<accession>A0ABM7P2U0</accession>
<name>A0ABM7P2U0_9BACT</name>
<feature type="active site" evidence="9">
    <location>
        <position position="138"/>
    </location>
</feature>
<dbReference type="EMBL" id="AP024485">
    <property type="protein sequence ID" value="BCS87078.1"/>
    <property type="molecule type" value="Genomic_DNA"/>
</dbReference>
<proteinExistence type="inferred from homology"/>
<dbReference type="PANTHER" id="PTHR33695:SF1">
    <property type="entry name" value="LIPOPROTEIN SIGNAL PEPTIDASE"/>
    <property type="match status" value="1"/>
</dbReference>
<comment type="pathway">
    <text evidence="9">Protein modification; lipoprotein biosynthesis (signal peptide cleavage).</text>
</comment>
<evidence type="ECO:0000256" key="8">
    <source>
        <dbReference type="ARBA" id="ARBA00023136"/>
    </source>
</evidence>
<evidence type="ECO:0000256" key="4">
    <source>
        <dbReference type="ARBA" id="ARBA00022692"/>
    </source>
</evidence>
<gene>
    <name evidence="9 12" type="primary">lspA</name>
    <name evidence="12" type="ORF">PSDVSF_03200</name>
</gene>
<keyword evidence="13" id="KW-1185">Reference proteome</keyword>
<dbReference type="EC" id="3.4.23.36" evidence="9"/>
<reference evidence="12" key="1">
    <citation type="journal article" date="2022" name="Arch. Microbiol.">
        <title>Pseudodesulfovibrio sediminis sp. nov., a mesophilic and neutrophilic sulfate-reducing bacterium isolated from sediment of a brackish lake.</title>
        <authorList>
            <person name="Takahashi A."/>
            <person name="Kojima H."/>
            <person name="Watanabe M."/>
            <person name="Fukui M."/>
        </authorList>
    </citation>
    <scope>NUCLEOTIDE SEQUENCE</scope>
    <source>
        <strain evidence="12">SF6</strain>
    </source>
</reference>
<evidence type="ECO:0000256" key="1">
    <source>
        <dbReference type="ARBA" id="ARBA00006139"/>
    </source>
</evidence>
<dbReference type="PANTHER" id="PTHR33695">
    <property type="entry name" value="LIPOPROTEIN SIGNAL PEPTIDASE"/>
    <property type="match status" value="1"/>
</dbReference>
<feature type="transmembrane region" description="Helical" evidence="9">
    <location>
        <begin position="64"/>
        <end position="84"/>
    </location>
</feature>
<evidence type="ECO:0000256" key="9">
    <source>
        <dbReference type="HAMAP-Rule" id="MF_00161"/>
    </source>
</evidence>
<dbReference type="NCBIfam" id="TIGR00077">
    <property type="entry name" value="lspA"/>
    <property type="match status" value="1"/>
</dbReference>
<feature type="transmembrane region" description="Helical" evidence="9">
    <location>
        <begin position="91"/>
        <end position="110"/>
    </location>
</feature>
<comment type="catalytic activity">
    <reaction evidence="9 10">
        <text>Release of signal peptides from bacterial membrane prolipoproteins. Hydrolyzes -Xaa-Yaa-Zaa-|-(S,diacylglyceryl)Cys-, in which Xaa is hydrophobic (preferably Leu), and Yaa (Ala or Ser) and Zaa (Gly or Ala) have small, neutral side chains.</text>
        <dbReference type="EC" id="3.4.23.36"/>
    </reaction>
</comment>
<comment type="similarity">
    <text evidence="1 9 11">Belongs to the peptidase A8 family.</text>
</comment>
<comment type="caution">
    <text evidence="9">Lacks conserved residue(s) required for the propagation of feature annotation.</text>
</comment>
<keyword evidence="6 9" id="KW-0378">Hydrolase</keyword>
<protein>
    <recommendedName>
        <fullName evidence="9">Lipoprotein signal peptidase</fullName>
        <ecNumber evidence="9">3.4.23.36</ecNumber>
    </recommendedName>
    <alternativeName>
        <fullName evidence="9">Prolipoprotein signal peptidase</fullName>
    </alternativeName>
    <alternativeName>
        <fullName evidence="9">Signal peptidase II</fullName>
        <shortName evidence="9">SPase II</shortName>
    </alternativeName>
</protein>
<evidence type="ECO:0000256" key="2">
    <source>
        <dbReference type="ARBA" id="ARBA00022475"/>
    </source>
</evidence>